<dbReference type="Proteomes" id="UP000605986">
    <property type="component" value="Unassembled WGS sequence"/>
</dbReference>
<feature type="compositionally biased region" description="Basic residues" evidence="1">
    <location>
        <begin position="282"/>
        <end position="291"/>
    </location>
</feature>
<comment type="caution">
    <text evidence="2">The sequence shown here is derived from an EMBL/GenBank/DDBJ whole genome shotgun (WGS) entry which is preliminary data.</text>
</comment>
<reference evidence="2" key="1">
    <citation type="submission" date="2020-01" db="EMBL/GenBank/DDBJ databases">
        <title>Identification and distribution of gene clusters putatively required for synthesis of sphingolipid metabolism inhibitors in phylogenetically diverse species of the filamentous fungus Fusarium.</title>
        <authorList>
            <person name="Kim H.-S."/>
            <person name="Busman M."/>
            <person name="Brown D.W."/>
            <person name="Divon H."/>
            <person name="Uhlig S."/>
            <person name="Proctor R.H."/>
        </authorList>
    </citation>
    <scope>NUCLEOTIDE SEQUENCE</scope>
    <source>
        <strain evidence="2">NRRL 53441</strain>
    </source>
</reference>
<feature type="region of interest" description="Disordered" evidence="1">
    <location>
        <begin position="249"/>
        <end position="293"/>
    </location>
</feature>
<name>A0A8H4KU34_9HYPO</name>
<gene>
    <name evidence="2" type="ORF">F53441_2037</name>
</gene>
<feature type="compositionally biased region" description="Basic and acidic residues" evidence="1">
    <location>
        <begin position="268"/>
        <end position="281"/>
    </location>
</feature>
<feature type="compositionally biased region" description="Polar residues" evidence="1">
    <location>
        <begin position="254"/>
        <end position="264"/>
    </location>
</feature>
<protein>
    <submittedName>
        <fullName evidence="2">Tpr protein</fullName>
    </submittedName>
</protein>
<dbReference type="AlphaFoldDB" id="A0A8H4KU34"/>
<evidence type="ECO:0000313" key="3">
    <source>
        <dbReference type="Proteomes" id="UP000605986"/>
    </source>
</evidence>
<dbReference type="EMBL" id="JAADJG010000084">
    <property type="protein sequence ID" value="KAF4455694.1"/>
    <property type="molecule type" value="Genomic_DNA"/>
</dbReference>
<evidence type="ECO:0000313" key="2">
    <source>
        <dbReference type="EMBL" id="KAF4455694.1"/>
    </source>
</evidence>
<sequence>MATDTEQLAYTQPTEAVAAELLSSPPTPWATYANLPETPRATFTEQIPYLQSPVPAYMELLASPPTPMATDTEKLADSQSTESVCTESGWPFSKARVANEQWLTEVTDNDLGADVSPASYLVDECNHCGWSEFDDDRAPCLQDMEFRRSERSLSAVGNLEDDVFFNSSQPIISSNLGSPTKPQKISEVPGMPTLSENPYRRGAVHVGTHSTPTAMSYQGLEALSSESTNSASLVLNTTEAIGTTTHRMAGTKGPQVQRNNVQIRSQKRKFESKFSKKDDTRSKKRKTKKRTSSQANFQLMAILLKDADSPPGQPKEWTYEWNNKCKAWVADRAPEGYQVMGGEELYMLSQDLTFQARPNSDWLPIYMQRHGDAEFRASDSLESDWQFTIADEVMQWMLIKNVTGEGTVTR</sequence>
<proteinExistence type="predicted"/>
<organism evidence="2 3">
    <name type="scientific">Fusarium austroafricanum</name>
    <dbReference type="NCBI Taxonomy" id="2364996"/>
    <lineage>
        <taxon>Eukaryota</taxon>
        <taxon>Fungi</taxon>
        <taxon>Dikarya</taxon>
        <taxon>Ascomycota</taxon>
        <taxon>Pezizomycotina</taxon>
        <taxon>Sordariomycetes</taxon>
        <taxon>Hypocreomycetidae</taxon>
        <taxon>Hypocreales</taxon>
        <taxon>Nectriaceae</taxon>
        <taxon>Fusarium</taxon>
        <taxon>Fusarium concolor species complex</taxon>
    </lineage>
</organism>
<accession>A0A8H4KU34</accession>
<evidence type="ECO:0000256" key="1">
    <source>
        <dbReference type="SAM" id="MobiDB-lite"/>
    </source>
</evidence>
<keyword evidence="3" id="KW-1185">Reference proteome</keyword>
<dbReference type="OrthoDB" id="5085789at2759"/>